<keyword evidence="1" id="KW-1133">Transmembrane helix</keyword>
<gene>
    <name evidence="2" type="ORF">BU23DRAFT_551624</name>
</gene>
<dbReference type="Proteomes" id="UP000800036">
    <property type="component" value="Unassembled WGS sequence"/>
</dbReference>
<evidence type="ECO:0000313" key="2">
    <source>
        <dbReference type="EMBL" id="KAF1976706.1"/>
    </source>
</evidence>
<sequence length="62" mass="6995">MRPFKIPKHPHHCTPLYRIRTHALSATLVVGFLSGFATGTVYWNLPSTACIPNHAPMLRNVR</sequence>
<feature type="transmembrane region" description="Helical" evidence="1">
    <location>
        <begin position="21"/>
        <end position="43"/>
    </location>
</feature>
<reference evidence="2" key="1">
    <citation type="journal article" date="2020" name="Stud. Mycol.">
        <title>101 Dothideomycetes genomes: a test case for predicting lifestyles and emergence of pathogens.</title>
        <authorList>
            <person name="Haridas S."/>
            <person name="Albert R."/>
            <person name="Binder M."/>
            <person name="Bloem J."/>
            <person name="Labutti K."/>
            <person name="Salamov A."/>
            <person name="Andreopoulos B."/>
            <person name="Baker S."/>
            <person name="Barry K."/>
            <person name="Bills G."/>
            <person name="Bluhm B."/>
            <person name="Cannon C."/>
            <person name="Castanera R."/>
            <person name="Culley D."/>
            <person name="Daum C."/>
            <person name="Ezra D."/>
            <person name="Gonzalez J."/>
            <person name="Henrissat B."/>
            <person name="Kuo A."/>
            <person name="Liang C."/>
            <person name="Lipzen A."/>
            <person name="Lutzoni F."/>
            <person name="Magnuson J."/>
            <person name="Mondo S."/>
            <person name="Nolan M."/>
            <person name="Ohm R."/>
            <person name="Pangilinan J."/>
            <person name="Park H.-J."/>
            <person name="Ramirez L."/>
            <person name="Alfaro M."/>
            <person name="Sun H."/>
            <person name="Tritt A."/>
            <person name="Yoshinaga Y."/>
            <person name="Zwiers L.-H."/>
            <person name="Turgeon B."/>
            <person name="Goodwin S."/>
            <person name="Spatafora J."/>
            <person name="Crous P."/>
            <person name="Grigoriev I."/>
        </authorList>
    </citation>
    <scope>NUCLEOTIDE SEQUENCE</scope>
    <source>
        <strain evidence="2">CBS 107.79</strain>
    </source>
</reference>
<accession>A0A6A5VP60</accession>
<keyword evidence="1" id="KW-0812">Transmembrane</keyword>
<evidence type="ECO:0000256" key="1">
    <source>
        <dbReference type="SAM" id="Phobius"/>
    </source>
</evidence>
<evidence type="ECO:0000313" key="3">
    <source>
        <dbReference type="Proteomes" id="UP000800036"/>
    </source>
</evidence>
<dbReference type="AlphaFoldDB" id="A0A6A5VP60"/>
<protein>
    <submittedName>
        <fullName evidence="2">Uncharacterized protein</fullName>
    </submittedName>
</protein>
<proteinExistence type="predicted"/>
<keyword evidence="3" id="KW-1185">Reference proteome</keyword>
<name>A0A6A5VP60_9PLEO</name>
<organism evidence="2 3">
    <name type="scientific">Bimuria novae-zelandiae CBS 107.79</name>
    <dbReference type="NCBI Taxonomy" id="1447943"/>
    <lineage>
        <taxon>Eukaryota</taxon>
        <taxon>Fungi</taxon>
        <taxon>Dikarya</taxon>
        <taxon>Ascomycota</taxon>
        <taxon>Pezizomycotina</taxon>
        <taxon>Dothideomycetes</taxon>
        <taxon>Pleosporomycetidae</taxon>
        <taxon>Pleosporales</taxon>
        <taxon>Massarineae</taxon>
        <taxon>Didymosphaeriaceae</taxon>
        <taxon>Bimuria</taxon>
    </lineage>
</organism>
<keyword evidence="1" id="KW-0472">Membrane</keyword>
<dbReference type="EMBL" id="ML976666">
    <property type="protein sequence ID" value="KAF1976706.1"/>
    <property type="molecule type" value="Genomic_DNA"/>
</dbReference>